<sequence length="136" mass="15948">MNIIICVDNRLGTGFNGRRQSRDRILYEKILKKVNGKLVVSPYSAPLFDPSKIRVEDDPVHGTGAGEWCFLENVSLHEIEDRIEKLLICRWNRDYPADIYLDVTLDKWKRESTAEFSGNSHKEITMEIWENEKMYQ</sequence>
<keyword evidence="2" id="KW-1185">Reference proteome</keyword>
<dbReference type="Proteomes" id="UP001198151">
    <property type="component" value="Unassembled WGS sequence"/>
</dbReference>
<accession>A0ABS8FZR3</accession>
<protein>
    <submittedName>
        <fullName evidence="1">Ribonuclease Z</fullName>
    </submittedName>
</protein>
<dbReference type="RefSeq" id="WP_227708588.1">
    <property type="nucleotide sequence ID" value="NZ_JAJEQX010000029.1"/>
</dbReference>
<organism evidence="1 2">
    <name type="scientific">Ruminococcus turbiniformis</name>
    <dbReference type="NCBI Taxonomy" id="2881258"/>
    <lineage>
        <taxon>Bacteria</taxon>
        <taxon>Bacillati</taxon>
        <taxon>Bacillota</taxon>
        <taxon>Clostridia</taxon>
        <taxon>Eubacteriales</taxon>
        <taxon>Oscillospiraceae</taxon>
        <taxon>Ruminococcus</taxon>
    </lineage>
</organism>
<evidence type="ECO:0000313" key="1">
    <source>
        <dbReference type="EMBL" id="MCC2255555.1"/>
    </source>
</evidence>
<comment type="caution">
    <text evidence="1">The sequence shown here is derived from an EMBL/GenBank/DDBJ whole genome shotgun (WGS) entry which is preliminary data.</text>
</comment>
<gene>
    <name evidence="1" type="ORF">LKD70_14215</name>
</gene>
<dbReference type="EMBL" id="JAJEQX010000029">
    <property type="protein sequence ID" value="MCC2255555.1"/>
    <property type="molecule type" value="Genomic_DNA"/>
</dbReference>
<reference evidence="1 2" key="1">
    <citation type="submission" date="2021-10" db="EMBL/GenBank/DDBJ databases">
        <title>Anaerobic single-cell dispensing facilitates the cultivation of human gut bacteria.</title>
        <authorList>
            <person name="Afrizal A."/>
        </authorList>
    </citation>
    <scope>NUCLEOTIDE SEQUENCE [LARGE SCALE GENOMIC DNA]</scope>
    <source>
        <strain evidence="1 2">CLA-AA-H200</strain>
    </source>
</reference>
<evidence type="ECO:0000313" key="2">
    <source>
        <dbReference type="Proteomes" id="UP001198151"/>
    </source>
</evidence>
<proteinExistence type="predicted"/>
<name>A0ABS8FZR3_9FIRM</name>